<dbReference type="STRING" id="688270.Celal_1969"/>
<dbReference type="eggNOG" id="COG1262">
    <property type="taxonomic scope" value="Bacteria"/>
</dbReference>
<dbReference type="EMBL" id="CP002453">
    <property type="protein sequence ID" value="ADV49267.1"/>
    <property type="molecule type" value="Genomic_DNA"/>
</dbReference>
<protein>
    <recommendedName>
        <fullName evidence="3">Lipoprotein</fullName>
    </recommendedName>
</protein>
<gene>
    <name evidence="1" type="ordered locus">Celal_1969</name>
</gene>
<accession>E6X3U2</accession>
<name>E6X3U2_CELAD</name>
<dbReference type="PROSITE" id="PS51257">
    <property type="entry name" value="PROKAR_LIPOPROTEIN"/>
    <property type="match status" value="1"/>
</dbReference>
<proteinExistence type="predicted"/>
<evidence type="ECO:0000313" key="1">
    <source>
        <dbReference type="EMBL" id="ADV49267.1"/>
    </source>
</evidence>
<sequence>MRLKLFLILCCVLVQGCNSQKSATPEQEQILETAKINFGVCRENVL</sequence>
<dbReference type="HOGENOM" id="CLU_3181652_0_0_10"/>
<evidence type="ECO:0000313" key="2">
    <source>
        <dbReference type="Proteomes" id="UP000008634"/>
    </source>
</evidence>
<dbReference type="KEGG" id="cao:Celal_1969"/>
<reference evidence="1 2" key="1">
    <citation type="journal article" date="2010" name="Stand. Genomic Sci.">
        <title>Complete genome sequence of Cellulophaga algicola type strain (IC166).</title>
        <authorList>
            <person name="Abt B."/>
            <person name="Lu M."/>
            <person name="Misra M."/>
            <person name="Han C."/>
            <person name="Nolan M."/>
            <person name="Lucas S."/>
            <person name="Hammon N."/>
            <person name="Deshpande S."/>
            <person name="Cheng J.F."/>
            <person name="Tapia R."/>
            <person name="Goodwin L."/>
            <person name="Pitluck S."/>
            <person name="Liolios K."/>
            <person name="Pagani I."/>
            <person name="Ivanova N."/>
            <person name="Mavromatis K."/>
            <person name="Ovchinikova G."/>
            <person name="Pati A."/>
            <person name="Chen A."/>
            <person name="Palaniappan K."/>
            <person name="Land M."/>
            <person name="Hauser L."/>
            <person name="Chang Y.J."/>
            <person name="Jeffries C.D."/>
            <person name="Detter J.C."/>
            <person name="Brambilla E."/>
            <person name="Rohde M."/>
            <person name="Tindall B.J."/>
            <person name="Goker M."/>
            <person name="Woyke T."/>
            <person name="Bristow J."/>
            <person name="Eisen J.A."/>
            <person name="Markowitz V."/>
            <person name="Hugenholtz P."/>
            <person name="Kyrpides N.C."/>
            <person name="Klenk H.P."/>
            <person name="Lapidus A."/>
        </authorList>
    </citation>
    <scope>NUCLEOTIDE SEQUENCE [LARGE SCALE GENOMIC DNA]</scope>
    <source>
        <strain evidence="2">DSM 14237 / IC166 / ACAM 630</strain>
    </source>
</reference>
<evidence type="ECO:0008006" key="3">
    <source>
        <dbReference type="Google" id="ProtNLM"/>
    </source>
</evidence>
<organism evidence="1 2">
    <name type="scientific">Cellulophaga algicola (strain DSM 14237 / IC166 / ACAM 630)</name>
    <dbReference type="NCBI Taxonomy" id="688270"/>
    <lineage>
        <taxon>Bacteria</taxon>
        <taxon>Pseudomonadati</taxon>
        <taxon>Bacteroidota</taxon>
        <taxon>Flavobacteriia</taxon>
        <taxon>Flavobacteriales</taxon>
        <taxon>Flavobacteriaceae</taxon>
        <taxon>Cellulophaga</taxon>
    </lineage>
</organism>
<dbReference type="AlphaFoldDB" id="E6X3U2"/>
<keyword evidence="2" id="KW-1185">Reference proteome</keyword>
<dbReference type="Proteomes" id="UP000008634">
    <property type="component" value="Chromosome"/>
</dbReference>